<evidence type="ECO:0000256" key="3">
    <source>
        <dbReference type="ARBA" id="ARBA00022723"/>
    </source>
</evidence>
<evidence type="ECO:0000313" key="5">
    <source>
        <dbReference type="EMBL" id="EEU30847.1"/>
    </source>
</evidence>
<dbReference type="HOGENOM" id="CLU_016838_0_0_9"/>
<dbReference type="OrthoDB" id="9810636at2"/>
<name>C7XU86_9LACO</name>
<dbReference type="Gene3D" id="3.40.50.1980">
    <property type="entry name" value="Nitrogenase molybdenum iron protein domain"/>
    <property type="match status" value="2"/>
</dbReference>
<comment type="subcellular location">
    <subcellularLocation>
        <location evidence="1">Cell envelope</location>
    </subcellularLocation>
</comment>
<protein>
    <submittedName>
        <fullName evidence="5">ABC transporter, substrate-binding protein</fullName>
    </submittedName>
</protein>
<evidence type="ECO:0000256" key="2">
    <source>
        <dbReference type="ARBA" id="ARBA00022448"/>
    </source>
</evidence>
<dbReference type="Proteomes" id="UP000003987">
    <property type="component" value="Unassembled WGS sequence"/>
</dbReference>
<dbReference type="InterPro" id="IPR006127">
    <property type="entry name" value="ZnuA-like"/>
</dbReference>
<reference evidence="5 6" key="1">
    <citation type="submission" date="2009-06" db="EMBL/GenBank/DDBJ databases">
        <title>The Genome Sequence of Lactobacillus coleohominis strain 101-4-CHN.</title>
        <authorList>
            <consortium name="The Broad Institute Genome Sequencing Platform"/>
            <person name="Ward D."/>
            <person name="Young S.K."/>
            <person name="Zeng Q."/>
            <person name="Koehrsen M."/>
            <person name="Alvarado L."/>
            <person name="Berlin A."/>
            <person name="Borenstein D."/>
            <person name="Chen Z."/>
            <person name="Engels R."/>
            <person name="Freedman E."/>
            <person name="Gellesch M."/>
            <person name="Goldberg J."/>
            <person name="Griggs A."/>
            <person name="Gujja S."/>
            <person name="Heiman D."/>
            <person name="Hepburn T."/>
            <person name="Howarth C."/>
            <person name="Jen D."/>
            <person name="Larson L."/>
            <person name="Lewis B."/>
            <person name="Mehta T."/>
            <person name="Park D."/>
            <person name="Pearson M."/>
            <person name="Roberts A."/>
            <person name="Saif S."/>
            <person name="Shea T."/>
            <person name="Shenoy N."/>
            <person name="Sisk P."/>
            <person name="Stolte C."/>
            <person name="Sykes S."/>
            <person name="Walk T."/>
            <person name="White J."/>
            <person name="Yandava C."/>
            <person name="Liu Y."/>
            <person name="Xu Q."/>
            <person name="Lander E."/>
            <person name="Nusbaum C."/>
            <person name="Galagan J."/>
            <person name="Birren B."/>
        </authorList>
    </citation>
    <scope>NUCLEOTIDE SEQUENCE [LARGE SCALE GENOMIC DNA]</scope>
    <source>
        <strain evidence="5 6">101-4-CHN</strain>
    </source>
</reference>
<keyword evidence="6" id="KW-1185">Reference proteome</keyword>
<dbReference type="Pfam" id="PF01297">
    <property type="entry name" value="ZnuA"/>
    <property type="match status" value="1"/>
</dbReference>
<keyword evidence="3" id="KW-0479">Metal-binding</keyword>
<accession>C7XU86</accession>
<dbReference type="GO" id="GO:0046872">
    <property type="term" value="F:metal ion binding"/>
    <property type="evidence" value="ECO:0007669"/>
    <property type="project" value="UniProtKB-KW"/>
</dbReference>
<evidence type="ECO:0000256" key="1">
    <source>
        <dbReference type="ARBA" id="ARBA00004196"/>
    </source>
</evidence>
<dbReference type="EMBL" id="GG698802">
    <property type="protein sequence ID" value="EEU30847.1"/>
    <property type="molecule type" value="Genomic_DNA"/>
</dbReference>
<keyword evidence="4" id="KW-0732">Signal</keyword>
<organism evidence="5 6">
    <name type="scientific">Limosilactobacillus coleohominis 101-4-CHN</name>
    <dbReference type="NCBI Taxonomy" id="575594"/>
    <lineage>
        <taxon>Bacteria</taxon>
        <taxon>Bacillati</taxon>
        <taxon>Bacillota</taxon>
        <taxon>Bacilli</taxon>
        <taxon>Lactobacillales</taxon>
        <taxon>Lactobacillaceae</taxon>
        <taxon>Limosilactobacillus</taxon>
    </lineage>
</organism>
<gene>
    <name evidence="5" type="ORF">HMPREF0501_00252</name>
</gene>
<proteinExistence type="predicted"/>
<dbReference type="STRING" id="575594.HMPREF0501_00252"/>
<dbReference type="PANTHER" id="PTHR42953">
    <property type="entry name" value="HIGH-AFFINITY ZINC UPTAKE SYSTEM PROTEIN ZNUA-RELATED"/>
    <property type="match status" value="1"/>
</dbReference>
<dbReference type="GO" id="GO:0030313">
    <property type="term" value="C:cell envelope"/>
    <property type="evidence" value="ECO:0007669"/>
    <property type="project" value="UniProtKB-SubCell"/>
</dbReference>
<dbReference type="GO" id="GO:0030001">
    <property type="term" value="P:metal ion transport"/>
    <property type="evidence" value="ECO:0007669"/>
    <property type="project" value="InterPro"/>
</dbReference>
<dbReference type="eggNOG" id="COG0803">
    <property type="taxonomic scope" value="Bacteria"/>
</dbReference>
<dbReference type="RefSeq" id="WP_006915999.1">
    <property type="nucleotide sequence ID" value="NZ_GG698802.1"/>
</dbReference>
<evidence type="ECO:0000256" key="4">
    <source>
        <dbReference type="ARBA" id="ARBA00022729"/>
    </source>
</evidence>
<dbReference type="SUPFAM" id="SSF53807">
    <property type="entry name" value="Helical backbone' metal receptor"/>
    <property type="match status" value="1"/>
</dbReference>
<dbReference type="InterPro" id="IPR050492">
    <property type="entry name" value="Bact_metal-bind_prot9"/>
</dbReference>
<sequence length="303" mass="34440">MKHLRLFLKLFIAMIAFLTIAGFSRVLASSNSDKPIQVVTGLDFYGEAANQVAGKYGHVTSIINSTSIDPHDYHPGTKQAKQVSKANVVIENGLNYDPWLNKLVKNNHQHNLQVINVGKSVAGKKVGDNEHVWYRPSTMKDLAYKLADKYSKIDPKHTSYYQANAKKYAQSLQSIDEKVNKIKSNVNPQRNNVAVSEPVFDYALNATGYQVSDRHFEKAIEDETDPSPKDIRSIKNDIKNHRLAFFVENSQTSDKVVNNLVKYARKHNTPVLRVTESKPNGKTYKQWMMSQYQQLSKIQDKEK</sequence>
<evidence type="ECO:0000313" key="6">
    <source>
        <dbReference type="Proteomes" id="UP000003987"/>
    </source>
</evidence>
<dbReference type="PANTHER" id="PTHR42953:SF1">
    <property type="entry name" value="METAL-BINDING PROTEIN HI_0362-RELATED"/>
    <property type="match status" value="1"/>
</dbReference>
<keyword evidence="2" id="KW-0813">Transport</keyword>
<dbReference type="AlphaFoldDB" id="C7XU86"/>